<keyword evidence="1" id="KW-0472">Membrane</keyword>
<feature type="transmembrane region" description="Helical" evidence="1">
    <location>
        <begin position="161"/>
        <end position="184"/>
    </location>
</feature>
<reference evidence="2 3" key="1">
    <citation type="submission" date="2019-02" db="EMBL/GenBank/DDBJ databases">
        <title>Kribbella capetownensis sp. nov. and Kribbella speibonae sp. nov., isolated from soil.</title>
        <authorList>
            <person name="Curtis S.M."/>
            <person name="Norton I."/>
            <person name="Everest G.J."/>
            <person name="Meyers P.R."/>
        </authorList>
    </citation>
    <scope>NUCLEOTIDE SEQUENCE [LARGE SCALE GENOMIC DNA]</scope>
    <source>
        <strain evidence="2 3">KCTC 29219</strain>
    </source>
</reference>
<dbReference type="PANTHER" id="PTHR36111:SF2">
    <property type="entry name" value="INNER MEMBRANE PROTEIN"/>
    <property type="match status" value="1"/>
</dbReference>
<evidence type="ECO:0000256" key="1">
    <source>
        <dbReference type="SAM" id="Phobius"/>
    </source>
</evidence>
<keyword evidence="1" id="KW-0812">Transmembrane</keyword>
<feature type="transmembrane region" description="Helical" evidence="1">
    <location>
        <begin position="6"/>
        <end position="29"/>
    </location>
</feature>
<name>A0A4R0H8G7_9ACTN</name>
<dbReference type="OrthoDB" id="9797976at2"/>
<sequence>MSGGTSLFIGIGTVVNVATVLVGSVLGVLVGHRLSHRTRDLVTDAIGLVTLLIAISSALAVGDHTLSDAVGDSAPILIVLGAMLIGGIVGSLLRIEQRLEGFGAWMQRRFDRGEGQSTFVEGFVSASMVFCVGPLTFLGALSDGLGRGADQLFLKAVLDGFTSIAFAASFGWGVAASALVILVVQGSMTAVGAVLGDVLPDAHVIALGATGGVMLIGVALRLLKLKQVAVADLLPALIVAPLLVQLLVVIRN</sequence>
<feature type="transmembrane region" description="Helical" evidence="1">
    <location>
        <begin position="116"/>
        <end position="141"/>
    </location>
</feature>
<dbReference type="PANTHER" id="PTHR36111">
    <property type="entry name" value="INNER MEMBRANE PROTEIN-RELATED"/>
    <property type="match status" value="1"/>
</dbReference>
<organism evidence="2 3">
    <name type="scientific">Kribbella soli</name>
    <dbReference type="NCBI Taxonomy" id="1124743"/>
    <lineage>
        <taxon>Bacteria</taxon>
        <taxon>Bacillati</taxon>
        <taxon>Actinomycetota</taxon>
        <taxon>Actinomycetes</taxon>
        <taxon>Propionibacteriales</taxon>
        <taxon>Kribbellaceae</taxon>
        <taxon>Kribbella</taxon>
    </lineage>
</organism>
<dbReference type="RefSeq" id="WP_131341436.1">
    <property type="nucleotide sequence ID" value="NZ_SJJZ01000003.1"/>
</dbReference>
<accession>A0A4R0H8G7</accession>
<feature type="transmembrane region" description="Helical" evidence="1">
    <location>
        <begin position="41"/>
        <end position="62"/>
    </location>
</feature>
<keyword evidence="3" id="KW-1185">Reference proteome</keyword>
<protein>
    <submittedName>
        <fullName evidence="2">DUF554 domain-containing protein</fullName>
    </submittedName>
</protein>
<dbReference type="InterPro" id="IPR007563">
    <property type="entry name" value="DUF554"/>
</dbReference>
<feature type="transmembrane region" description="Helical" evidence="1">
    <location>
        <begin position="229"/>
        <end position="250"/>
    </location>
</feature>
<evidence type="ECO:0000313" key="2">
    <source>
        <dbReference type="EMBL" id="TCC05230.1"/>
    </source>
</evidence>
<evidence type="ECO:0000313" key="3">
    <source>
        <dbReference type="Proteomes" id="UP000292346"/>
    </source>
</evidence>
<feature type="transmembrane region" description="Helical" evidence="1">
    <location>
        <begin position="204"/>
        <end position="223"/>
    </location>
</feature>
<keyword evidence="1" id="KW-1133">Transmembrane helix</keyword>
<proteinExistence type="predicted"/>
<dbReference type="Proteomes" id="UP000292346">
    <property type="component" value="Unassembled WGS sequence"/>
</dbReference>
<dbReference type="AlphaFoldDB" id="A0A4R0H8G7"/>
<gene>
    <name evidence="2" type="ORF">E0H45_24620</name>
</gene>
<comment type="caution">
    <text evidence="2">The sequence shown here is derived from an EMBL/GenBank/DDBJ whole genome shotgun (WGS) entry which is preliminary data.</text>
</comment>
<dbReference type="Pfam" id="PF04474">
    <property type="entry name" value="DUF554"/>
    <property type="match status" value="1"/>
</dbReference>
<dbReference type="EMBL" id="SJJZ01000003">
    <property type="protein sequence ID" value="TCC05230.1"/>
    <property type="molecule type" value="Genomic_DNA"/>
</dbReference>
<feature type="transmembrane region" description="Helical" evidence="1">
    <location>
        <begin position="74"/>
        <end position="95"/>
    </location>
</feature>